<dbReference type="Pfam" id="PF07719">
    <property type="entry name" value="TPR_2"/>
    <property type="match status" value="1"/>
</dbReference>
<comment type="caution">
    <text evidence="4">The sequence shown here is derived from an EMBL/GenBank/DDBJ whole genome shotgun (WGS) entry which is preliminary data.</text>
</comment>
<feature type="repeat" description="TPR" evidence="3">
    <location>
        <begin position="144"/>
        <end position="177"/>
    </location>
</feature>
<keyword evidence="2 3" id="KW-0802">TPR repeat</keyword>
<keyword evidence="1" id="KW-0677">Repeat</keyword>
<evidence type="ECO:0000313" key="4">
    <source>
        <dbReference type="EMBL" id="RMA96984.1"/>
    </source>
</evidence>
<dbReference type="PROSITE" id="PS50005">
    <property type="entry name" value="TPR"/>
    <property type="match status" value="3"/>
</dbReference>
<protein>
    <submittedName>
        <fullName evidence="4">Tetratricopeptide repeat protein</fullName>
    </submittedName>
</protein>
<dbReference type="InterPro" id="IPR006597">
    <property type="entry name" value="Sel1-like"/>
</dbReference>
<keyword evidence="5" id="KW-1185">Reference proteome</keyword>
<dbReference type="InterPro" id="IPR011990">
    <property type="entry name" value="TPR-like_helical_dom_sf"/>
</dbReference>
<gene>
    <name evidence="4" type="ORF">CLV39_0636</name>
</gene>
<dbReference type="RefSeq" id="WP_121922779.1">
    <property type="nucleotide sequence ID" value="NZ_REFO01000011.1"/>
</dbReference>
<dbReference type="Proteomes" id="UP000280842">
    <property type="component" value="Unassembled WGS sequence"/>
</dbReference>
<evidence type="ECO:0000256" key="2">
    <source>
        <dbReference type="ARBA" id="ARBA00022803"/>
    </source>
</evidence>
<dbReference type="PANTHER" id="PTHR44858">
    <property type="entry name" value="TETRATRICOPEPTIDE REPEAT PROTEIN 6"/>
    <property type="match status" value="1"/>
</dbReference>
<sequence>MDAKEVKERLNKVVSLYNSKNYEMALVELDDLANTVPDMPEVYFWRGKTLATDLNEENLKAAKEEFTEAIRLKEDFSDAYFERGLVNLQLGDLKESEKDFLKAVELNPKLKESYVYLAQIKLSEGKDEEALKYLQKAAGSSEDYKYFFYFGKIYFNNKDYEKAIEYLSKAIEKNPYLVDAYDLRGQALKEIRRYEEAVKDFKKAYTLMPEEKRFFVEISSVYFLLAEESYEKGNVEKAADYTVKGLEINYDLKLNEKFKDILIQAGKMNIDKNPQKAILYFDFALRLVNNDDYIQYEKEKNEINILRKKAINNLPLKERIVKIISDIYS</sequence>
<dbReference type="SUPFAM" id="SSF81901">
    <property type="entry name" value="HCP-like"/>
    <property type="match status" value="1"/>
</dbReference>
<dbReference type="PROSITE" id="PS50293">
    <property type="entry name" value="TPR_REGION"/>
    <property type="match status" value="2"/>
</dbReference>
<dbReference type="PANTHER" id="PTHR44858:SF1">
    <property type="entry name" value="UDP-N-ACETYLGLUCOSAMINE--PEPTIDE N-ACETYLGLUCOSAMINYLTRANSFERASE SPINDLY-RELATED"/>
    <property type="match status" value="1"/>
</dbReference>
<dbReference type="SMART" id="SM00028">
    <property type="entry name" value="TPR"/>
    <property type="match status" value="4"/>
</dbReference>
<dbReference type="InterPro" id="IPR050498">
    <property type="entry name" value="Ycf3"/>
</dbReference>
<dbReference type="Pfam" id="PF00515">
    <property type="entry name" value="TPR_1"/>
    <property type="match status" value="1"/>
</dbReference>
<dbReference type="OrthoDB" id="305319at2"/>
<dbReference type="Pfam" id="PF13181">
    <property type="entry name" value="TPR_8"/>
    <property type="match status" value="2"/>
</dbReference>
<dbReference type="Gene3D" id="1.25.40.10">
    <property type="entry name" value="Tetratricopeptide repeat domain"/>
    <property type="match status" value="2"/>
</dbReference>
<evidence type="ECO:0000256" key="3">
    <source>
        <dbReference type="PROSITE-ProRule" id="PRU00339"/>
    </source>
</evidence>
<dbReference type="InterPro" id="IPR019734">
    <property type="entry name" value="TPR_rpt"/>
</dbReference>
<feature type="repeat" description="TPR" evidence="3">
    <location>
        <begin position="178"/>
        <end position="211"/>
    </location>
</feature>
<proteinExistence type="predicted"/>
<evidence type="ECO:0000313" key="5">
    <source>
        <dbReference type="Proteomes" id="UP000280842"/>
    </source>
</evidence>
<feature type="repeat" description="TPR" evidence="3">
    <location>
        <begin position="77"/>
        <end position="110"/>
    </location>
</feature>
<reference evidence="4 5" key="1">
    <citation type="submission" date="2018-10" db="EMBL/GenBank/DDBJ databases">
        <title>Genomic Encyclopedia of Archaeal and Bacterial Type Strains, Phase II (KMG-II): from individual species to whole genera.</title>
        <authorList>
            <person name="Goeker M."/>
        </authorList>
    </citation>
    <scope>NUCLEOTIDE SEQUENCE [LARGE SCALE GENOMIC DNA]</scope>
    <source>
        <strain evidence="4 5">VM1</strain>
    </source>
</reference>
<dbReference type="Pfam" id="PF08238">
    <property type="entry name" value="Sel1"/>
    <property type="match status" value="1"/>
</dbReference>
<accession>A0A3M0BKN1</accession>
<dbReference type="EMBL" id="REFO01000011">
    <property type="protein sequence ID" value="RMA96984.1"/>
    <property type="molecule type" value="Genomic_DNA"/>
</dbReference>
<name>A0A3M0BKN1_9AQUI</name>
<organism evidence="4 5">
    <name type="scientific">Hydrogenothermus marinus</name>
    <dbReference type="NCBI Taxonomy" id="133270"/>
    <lineage>
        <taxon>Bacteria</taxon>
        <taxon>Pseudomonadati</taxon>
        <taxon>Aquificota</taxon>
        <taxon>Aquificia</taxon>
        <taxon>Aquificales</taxon>
        <taxon>Hydrogenothermaceae</taxon>
        <taxon>Hydrogenothermus</taxon>
    </lineage>
</organism>
<dbReference type="InterPro" id="IPR013105">
    <property type="entry name" value="TPR_2"/>
</dbReference>
<evidence type="ECO:0000256" key="1">
    <source>
        <dbReference type="ARBA" id="ARBA00022737"/>
    </source>
</evidence>
<dbReference type="AlphaFoldDB" id="A0A3M0BKN1"/>